<organism evidence="1 2">
    <name type="scientific">Schizopora paradoxa</name>
    <dbReference type="NCBI Taxonomy" id="27342"/>
    <lineage>
        <taxon>Eukaryota</taxon>
        <taxon>Fungi</taxon>
        <taxon>Dikarya</taxon>
        <taxon>Basidiomycota</taxon>
        <taxon>Agaricomycotina</taxon>
        <taxon>Agaricomycetes</taxon>
        <taxon>Hymenochaetales</taxon>
        <taxon>Schizoporaceae</taxon>
        <taxon>Schizopora</taxon>
    </lineage>
</organism>
<dbReference type="OrthoDB" id="3365698at2759"/>
<sequence length="682" mass="76642">MENNYQNYVGQLGLQGWAPMAPIPMPVGNIPVPGPNIQREQQREHARHSARVQREHDLASAKRLKLVKSQQGPSCPYKKYLQKDKRDELEDAASHFIDTAAIGDMAQVVDGLKDSDGFLGNFSDWMRDLLPHFRVPLDDNFKENIDDIRLAKEKLKNFKRISDQFQKLSKCMEATCAVAEERLKAAQLRIGVASLPNELLANILSLAISSHEAVNRRETSGDIVSFRKSLLSSINLSHVCIRFRRVVLLSPQLWNKISDDMTPDMIKLCLLRRAGMHLDISLTSFANNRDFPKFYSPKYFTRFVSKTSSWWKSLTIASTSLIGLSDPGVTLKDLNLPMLTDLNITSSLDRRRLELGVLRGWNTPLLHSLAIFHYIPPPSQQSANLRCLHISLGKSILTRARGFAIDVQAFRDFLGTCTSLTELHVSVGNAQIVDTSRTTSRISLTKVEAVSFDIQLCNPTAVKVLLEELRFPAASKLDLILGLSPDRSQGQLLALNMGPFFKDENIFPVVTTLKLHVQCIHAAMRFNTGASGNISIPFILIGNIRHLTLSVTGFNKVVPPKDDVPPLRSLTLEKCDGGIDRSWLLDVVEKLEHRRNFGELEELSISGCTRLEDFKLECRTIPQGTLLKYLFANIHQHIPALGALPTFRDPLSTTCLNLFSQDLEGQPLFWSNEDAEWDDEFL</sequence>
<keyword evidence="2" id="KW-1185">Reference proteome</keyword>
<dbReference type="Gene3D" id="1.20.1280.50">
    <property type="match status" value="1"/>
</dbReference>
<protein>
    <submittedName>
        <fullName evidence="1">Uncharacterized protein</fullName>
    </submittedName>
</protein>
<dbReference type="PANTHER" id="PTHR38926:SF5">
    <property type="entry name" value="F-BOX AND LEUCINE-RICH REPEAT PROTEIN 6"/>
    <property type="match status" value="1"/>
</dbReference>
<dbReference type="PANTHER" id="PTHR38926">
    <property type="entry name" value="F-BOX DOMAIN CONTAINING PROTEIN, EXPRESSED"/>
    <property type="match status" value="1"/>
</dbReference>
<evidence type="ECO:0000313" key="2">
    <source>
        <dbReference type="Proteomes" id="UP000053477"/>
    </source>
</evidence>
<proteinExistence type="predicted"/>
<dbReference type="AlphaFoldDB" id="A0A0H2S410"/>
<name>A0A0H2S410_9AGAM</name>
<reference evidence="1 2" key="1">
    <citation type="submission" date="2015-04" db="EMBL/GenBank/DDBJ databases">
        <title>Complete genome sequence of Schizopora paradoxa KUC8140, a cosmopolitan wood degrader in East Asia.</title>
        <authorList>
            <consortium name="DOE Joint Genome Institute"/>
            <person name="Min B."/>
            <person name="Park H."/>
            <person name="Jang Y."/>
            <person name="Kim J.-J."/>
            <person name="Kim K.H."/>
            <person name="Pangilinan J."/>
            <person name="Lipzen A."/>
            <person name="Riley R."/>
            <person name="Grigoriev I.V."/>
            <person name="Spatafora J.W."/>
            <person name="Choi I.-G."/>
        </authorList>
    </citation>
    <scope>NUCLEOTIDE SEQUENCE [LARGE SCALE GENOMIC DNA]</scope>
    <source>
        <strain evidence="1 2">KUC8140</strain>
    </source>
</reference>
<dbReference type="Proteomes" id="UP000053477">
    <property type="component" value="Unassembled WGS sequence"/>
</dbReference>
<gene>
    <name evidence="1" type="ORF">SCHPADRAFT_924825</name>
</gene>
<dbReference type="InParanoid" id="A0A0H2S410"/>
<evidence type="ECO:0000313" key="1">
    <source>
        <dbReference type="EMBL" id="KLO18985.1"/>
    </source>
</evidence>
<accession>A0A0H2S410</accession>
<dbReference type="EMBL" id="KQ085890">
    <property type="protein sequence ID" value="KLO18985.1"/>
    <property type="molecule type" value="Genomic_DNA"/>
</dbReference>